<accession>A0AA37BRQ6</accession>
<dbReference type="InterPro" id="IPR004305">
    <property type="entry name" value="Thiaminase-2/PQQC"/>
</dbReference>
<feature type="domain" description="Thiaminase-2/PQQC" evidence="1">
    <location>
        <begin position="13"/>
        <end position="198"/>
    </location>
</feature>
<dbReference type="EMBL" id="BMNY01000002">
    <property type="protein sequence ID" value="GGM75680.1"/>
    <property type="molecule type" value="Genomic_DNA"/>
</dbReference>
<dbReference type="Gene3D" id="1.20.910.10">
    <property type="entry name" value="Heme oxygenase-like"/>
    <property type="match status" value="1"/>
</dbReference>
<dbReference type="AlphaFoldDB" id="A0AA37BRQ6"/>
<evidence type="ECO:0000259" key="1">
    <source>
        <dbReference type="Pfam" id="PF03070"/>
    </source>
</evidence>
<evidence type="ECO:0000313" key="3">
    <source>
        <dbReference type="Proteomes" id="UP000632195"/>
    </source>
</evidence>
<comment type="caution">
    <text evidence="2">The sequence shown here is derived from an EMBL/GenBank/DDBJ whole genome shotgun (WGS) entry which is preliminary data.</text>
</comment>
<protein>
    <submittedName>
        <fullName evidence="2">Transcriptional regulator</fullName>
    </submittedName>
</protein>
<name>A0AA37BRQ6_9ARCH</name>
<keyword evidence="3" id="KW-1185">Reference proteome</keyword>
<gene>
    <name evidence="2" type="ORF">GCM10007108_12010</name>
</gene>
<reference evidence="2" key="2">
    <citation type="submission" date="2022-09" db="EMBL/GenBank/DDBJ databases">
        <authorList>
            <person name="Sun Q."/>
            <person name="Ohkuma M."/>
        </authorList>
    </citation>
    <scope>NUCLEOTIDE SEQUENCE</scope>
    <source>
        <strain evidence="2">JCM 13583</strain>
    </source>
</reference>
<proteinExistence type="predicted"/>
<dbReference type="InterPro" id="IPR016084">
    <property type="entry name" value="Haem_Oase-like_multi-hlx"/>
</dbReference>
<dbReference type="RefSeq" id="WP_188681306.1">
    <property type="nucleotide sequence ID" value="NZ_BMNY01000002.1"/>
</dbReference>
<organism evidence="2 3">
    <name type="scientific">Thermogymnomonas acidicola</name>
    <dbReference type="NCBI Taxonomy" id="399579"/>
    <lineage>
        <taxon>Archaea</taxon>
        <taxon>Methanobacteriati</taxon>
        <taxon>Thermoplasmatota</taxon>
        <taxon>Thermoplasmata</taxon>
        <taxon>Thermoplasmatales</taxon>
        <taxon>Thermogymnomonas</taxon>
    </lineage>
</organism>
<dbReference type="Proteomes" id="UP000632195">
    <property type="component" value="Unassembled WGS sequence"/>
</dbReference>
<evidence type="ECO:0000313" key="2">
    <source>
        <dbReference type="EMBL" id="GGM75680.1"/>
    </source>
</evidence>
<reference evidence="2" key="1">
    <citation type="journal article" date="2014" name="Int. J. Syst. Evol. Microbiol.">
        <title>Complete genome sequence of Corynebacterium casei LMG S-19264T (=DSM 44701T), isolated from a smear-ripened cheese.</title>
        <authorList>
            <consortium name="US DOE Joint Genome Institute (JGI-PGF)"/>
            <person name="Walter F."/>
            <person name="Albersmeier A."/>
            <person name="Kalinowski J."/>
            <person name="Ruckert C."/>
        </authorList>
    </citation>
    <scope>NUCLEOTIDE SEQUENCE</scope>
    <source>
        <strain evidence="2">JCM 13583</strain>
    </source>
</reference>
<dbReference type="Pfam" id="PF03070">
    <property type="entry name" value="TENA_THI-4"/>
    <property type="match status" value="1"/>
</dbReference>
<sequence length="205" mass="23675">MRVDTERLIGENRDVWARFVPHPYMVKVVGDPGSLRPWVLEDYHFVRGAIRFMLALASRAPEGHLDFLLESTHRLATMEVPIFLEVSRDLGVDLGREPSMATVSYVSFLNHLATSMDFVYGAVALFAEEWAYYQAWKWLSGKSQHPVLVRLSSHWSSREFCEYVERLREMVEGMQGDQKTAAGVFRETCRFELLFWDSLNGPDTH</sequence>
<dbReference type="SUPFAM" id="SSF48613">
    <property type="entry name" value="Heme oxygenase-like"/>
    <property type="match status" value="1"/>
</dbReference>